<protein>
    <submittedName>
        <fullName evidence="1">Putative ovule protein</fullName>
    </submittedName>
</protein>
<reference evidence="1" key="1">
    <citation type="submission" date="2015-12" db="EMBL/GenBank/DDBJ databases">
        <title>Gene expression during late stages of embryo sac development: a critical building block for successful pollen-pistil interactions.</title>
        <authorList>
            <person name="Liu Y."/>
            <person name="Joly V."/>
            <person name="Sabar M."/>
            <person name="Matton D.P."/>
        </authorList>
    </citation>
    <scope>NUCLEOTIDE SEQUENCE</scope>
</reference>
<sequence length="61" mass="7045">MLAAMLGWNAFELIVFWRRKIQFFLSLNHPFGEITWPSTFLVLITLSGKTQKNNLTCSLLS</sequence>
<proteinExistence type="predicted"/>
<accession>A0A0V0H154</accession>
<organism evidence="1">
    <name type="scientific">Solanum chacoense</name>
    <name type="common">Chaco potato</name>
    <dbReference type="NCBI Taxonomy" id="4108"/>
    <lineage>
        <taxon>Eukaryota</taxon>
        <taxon>Viridiplantae</taxon>
        <taxon>Streptophyta</taxon>
        <taxon>Embryophyta</taxon>
        <taxon>Tracheophyta</taxon>
        <taxon>Spermatophyta</taxon>
        <taxon>Magnoliopsida</taxon>
        <taxon>eudicotyledons</taxon>
        <taxon>Gunneridae</taxon>
        <taxon>Pentapetalae</taxon>
        <taxon>asterids</taxon>
        <taxon>lamiids</taxon>
        <taxon>Solanales</taxon>
        <taxon>Solanaceae</taxon>
        <taxon>Solanoideae</taxon>
        <taxon>Solaneae</taxon>
        <taxon>Solanum</taxon>
    </lineage>
</organism>
<dbReference type="EMBL" id="GEDG01027096">
    <property type="protein sequence ID" value="JAP14072.1"/>
    <property type="molecule type" value="Transcribed_RNA"/>
</dbReference>
<dbReference type="AlphaFoldDB" id="A0A0V0H154"/>
<evidence type="ECO:0000313" key="1">
    <source>
        <dbReference type="EMBL" id="JAP14072.1"/>
    </source>
</evidence>
<name>A0A0V0H154_SOLCH</name>